<comment type="caution">
    <text evidence="2">The sequence shown here is derived from an EMBL/GenBank/DDBJ whole genome shotgun (WGS) entry which is preliminary data.</text>
</comment>
<sequence>MWRTVLWRQFGAAIDMLDNALRDCPDELWAEDVWEDRSLPGFSAFWYLAYHTLFWLDFYLSCSDAKFTPAAPFGLEELDPAGLLPPREYARAELQTYLAHVRQKCQATIRAAADEQLVRPCRAAGRELPFAELLLYTMRHVQEHAAQLNMFLGQRTGSAAGWVAIAGDS</sequence>
<reference evidence="2" key="1">
    <citation type="submission" date="2020-10" db="EMBL/GenBank/DDBJ databases">
        <title>Ca. Dormibacterota MAGs.</title>
        <authorList>
            <person name="Montgomery K."/>
        </authorList>
    </citation>
    <scope>NUCLEOTIDE SEQUENCE [LARGE SCALE GENOMIC DNA]</scope>
    <source>
        <strain evidence="2">SC8812_S17_10</strain>
    </source>
</reference>
<proteinExistence type="predicted"/>
<evidence type="ECO:0000313" key="3">
    <source>
        <dbReference type="Proteomes" id="UP000612893"/>
    </source>
</evidence>
<name>A0A934KCF3_9BACT</name>
<dbReference type="SUPFAM" id="SSF109854">
    <property type="entry name" value="DinB/YfiT-like putative metalloenzymes"/>
    <property type="match status" value="1"/>
</dbReference>
<dbReference type="Proteomes" id="UP000612893">
    <property type="component" value="Unassembled WGS sequence"/>
</dbReference>
<accession>A0A934KCF3</accession>
<dbReference type="RefSeq" id="WP_338204370.1">
    <property type="nucleotide sequence ID" value="NZ_JAEKNR010000209.1"/>
</dbReference>
<protein>
    <submittedName>
        <fullName evidence="2">DinB family protein</fullName>
    </submittedName>
</protein>
<dbReference type="Gene3D" id="1.20.120.450">
    <property type="entry name" value="dinb family like domain"/>
    <property type="match status" value="1"/>
</dbReference>
<keyword evidence="3" id="KW-1185">Reference proteome</keyword>
<dbReference type="InterPro" id="IPR024775">
    <property type="entry name" value="DinB-like"/>
</dbReference>
<feature type="domain" description="DinB-like" evidence="1">
    <location>
        <begin position="10"/>
        <end position="148"/>
    </location>
</feature>
<gene>
    <name evidence="2" type="ORF">JF922_20870</name>
</gene>
<evidence type="ECO:0000313" key="2">
    <source>
        <dbReference type="EMBL" id="MBJ7600508.1"/>
    </source>
</evidence>
<dbReference type="InterPro" id="IPR034660">
    <property type="entry name" value="DinB/YfiT-like"/>
</dbReference>
<dbReference type="Pfam" id="PF12867">
    <property type="entry name" value="DinB_2"/>
    <property type="match status" value="1"/>
</dbReference>
<dbReference type="AlphaFoldDB" id="A0A934KCF3"/>
<organism evidence="2 3">
    <name type="scientific">Candidatus Nephthysia bennettiae</name>
    <dbReference type="NCBI Taxonomy" id="3127016"/>
    <lineage>
        <taxon>Bacteria</taxon>
        <taxon>Bacillati</taxon>
        <taxon>Candidatus Dormiibacterota</taxon>
        <taxon>Candidatus Dormibacteria</taxon>
        <taxon>Candidatus Dormibacterales</taxon>
        <taxon>Candidatus Dormibacteraceae</taxon>
        <taxon>Candidatus Nephthysia</taxon>
    </lineage>
</organism>
<dbReference type="EMBL" id="JAEKNR010000209">
    <property type="protein sequence ID" value="MBJ7600508.1"/>
    <property type="molecule type" value="Genomic_DNA"/>
</dbReference>
<evidence type="ECO:0000259" key="1">
    <source>
        <dbReference type="Pfam" id="PF12867"/>
    </source>
</evidence>